<feature type="signal peptide" evidence="4">
    <location>
        <begin position="1"/>
        <end position="21"/>
    </location>
</feature>
<dbReference type="RefSeq" id="WP_111348292.1">
    <property type="nucleotide sequence ID" value="NZ_QLII01000001.1"/>
</dbReference>
<evidence type="ECO:0000256" key="3">
    <source>
        <dbReference type="SAM" id="MobiDB-lite"/>
    </source>
</evidence>
<protein>
    <submittedName>
        <fullName evidence="7">Efflux RND transporter periplasmic adaptor subunit</fullName>
    </submittedName>
</protein>
<comment type="caution">
    <text evidence="7">The sequence shown here is derived from an EMBL/GenBank/DDBJ whole genome shotgun (WGS) entry which is preliminary data.</text>
</comment>
<evidence type="ECO:0000313" key="8">
    <source>
        <dbReference type="Proteomes" id="UP000249016"/>
    </source>
</evidence>
<evidence type="ECO:0000256" key="2">
    <source>
        <dbReference type="SAM" id="Coils"/>
    </source>
</evidence>
<evidence type="ECO:0000259" key="6">
    <source>
        <dbReference type="Pfam" id="PF25973"/>
    </source>
</evidence>
<feature type="coiled-coil region" evidence="2">
    <location>
        <begin position="93"/>
        <end position="158"/>
    </location>
</feature>
<dbReference type="Proteomes" id="UP000249016">
    <property type="component" value="Unassembled WGS sequence"/>
</dbReference>
<accession>A0A327NS26</accession>
<feature type="chain" id="PRO_5016466730" evidence="4">
    <location>
        <begin position="22"/>
        <end position="334"/>
    </location>
</feature>
<feature type="domain" description="CusB-like beta-barrel" evidence="5">
    <location>
        <begin position="207"/>
        <end position="279"/>
    </location>
</feature>
<feature type="domain" description="CzcB-like barrel-sandwich hybrid" evidence="6">
    <location>
        <begin position="61"/>
        <end position="198"/>
    </location>
</feature>
<evidence type="ECO:0000259" key="5">
    <source>
        <dbReference type="Pfam" id="PF25954"/>
    </source>
</evidence>
<evidence type="ECO:0000256" key="4">
    <source>
        <dbReference type="SAM" id="SignalP"/>
    </source>
</evidence>
<dbReference type="PANTHER" id="PTHR30469">
    <property type="entry name" value="MULTIDRUG RESISTANCE PROTEIN MDTA"/>
    <property type="match status" value="1"/>
</dbReference>
<dbReference type="OrthoDB" id="9806939at2"/>
<feature type="region of interest" description="Disordered" evidence="3">
    <location>
        <begin position="23"/>
        <end position="51"/>
    </location>
</feature>
<proteinExistence type="inferred from homology"/>
<organism evidence="7 8">
    <name type="scientific">Spirosoma telluris</name>
    <dbReference type="NCBI Taxonomy" id="2183553"/>
    <lineage>
        <taxon>Bacteria</taxon>
        <taxon>Pseudomonadati</taxon>
        <taxon>Bacteroidota</taxon>
        <taxon>Cytophagia</taxon>
        <taxon>Cytophagales</taxon>
        <taxon>Cytophagaceae</taxon>
        <taxon>Spirosoma</taxon>
    </lineage>
</organism>
<dbReference type="SUPFAM" id="SSF111369">
    <property type="entry name" value="HlyD-like secretion proteins"/>
    <property type="match status" value="1"/>
</dbReference>
<dbReference type="Gene3D" id="2.40.30.170">
    <property type="match status" value="1"/>
</dbReference>
<dbReference type="AlphaFoldDB" id="A0A327NS26"/>
<dbReference type="EMBL" id="QLII01000001">
    <property type="protein sequence ID" value="RAI77535.1"/>
    <property type="molecule type" value="Genomic_DNA"/>
</dbReference>
<dbReference type="Gene3D" id="1.10.287.470">
    <property type="entry name" value="Helix hairpin bin"/>
    <property type="match status" value="1"/>
</dbReference>
<dbReference type="Pfam" id="PF25973">
    <property type="entry name" value="BSH_CzcB"/>
    <property type="match status" value="1"/>
</dbReference>
<dbReference type="GO" id="GO:1990281">
    <property type="term" value="C:efflux pump complex"/>
    <property type="evidence" value="ECO:0007669"/>
    <property type="project" value="TreeGrafter"/>
</dbReference>
<keyword evidence="4" id="KW-0732">Signal</keyword>
<dbReference type="InterPro" id="IPR058792">
    <property type="entry name" value="Beta-barrel_RND_2"/>
</dbReference>
<feature type="compositionally biased region" description="Polar residues" evidence="3">
    <location>
        <begin position="39"/>
        <end position="51"/>
    </location>
</feature>
<dbReference type="InterPro" id="IPR058647">
    <property type="entry name" value="BSH_CzcB-like"/>
</dbReference>
<dbReference type="NCBIfam" id="TIGR01730">
    <property type="entry name" value="RND_mfp"/>
    <property type="match status" value="1"/>
</dbReference>
<dbReference type="GO" id="GO:0015562">
    <property type="term" value="F:efflux transmembrane transporter activity"/>
    <property type="evidence" value="ECO:0007669"/>
    <property type="project" value="TreeGrafter"/>
</dbReference>
<sequence>MIRFFIMAGLLLIVVACSSETKETSSDSQPQKPIVVSISKPTQTSSSGIRVSGQTEAVQSVNISTKLMGVITRVYAKVGDHVSKGQLLVSVNNQDIRIKKAQTEAMYAEAEAAFRSAEKDFNRYTNLVKQESATAKEMDNITLQYNSAKSRLEVAKQMRNEVDVMLGYSSLRAPFSGLVTQKMMDEGSMATPGMPILTIEQAGVLQVSAAVPESEISQVRLNGPATVIVKATGSSFASQINQISPSSANTGGQYLVKISIPANRSKGVYAGMYVNVVLPTTKAASAGSDTKSVRIPTSAIIHKDQLTGIYTLSSANTALLRWVRLGKTFGMMWK</sequence>
<keyword evidence="8" id="KW-1185">Reference proteome</keyword>
<reference evidence="7 8" key="1">
    <citation type="submission" date="2018-06" db="EMBL/GenBank/DDBJ databases">
        <title>Spirosoma sp. HMF3257 Genome sequencing and assembly.</title>
        <authorList>
            <person name="Kang H."/>
            <person name="Cha I."/>
            <person name="Kim H."/>
            <person name="Kang J."/>
            <person name="Joh K."/>
        </authorList>
    </citation>
    <scope>NUCLEOTIDE SEQUENCE [LARGE SCALE GENOMIC DNA]</scope>
    <source>
        <strain evidence="7 8">HMF3257</strain>
    </source>
</reference>
<comment type="similarity">
    <text evidence="1">Belongs to the membrane fusion protein (MFP) (TC 8.A.1) family.</text>
</comment>
<dbReference type="InterPro" id="IPR006143">
    <property type="entry name" value="RND_pump_MFP"/>
</dbReference>
<dbReference type="Pfam" id="PF25954">
    <property type="entry name" value="Beta-barrel_RND_2"/>
    <property type="match status" value="1"/>
</dbReference>
<gene>
    <name evidence="7" type="ORF">HMF3257_31340</name>
</gene>
<evidence type="ECO:0000256" key="1">
    <source>
        <dbReference type="ARBA" id="ARBA00009477"/>
    </source>
</evidence>
<dbReference type="PANTHER" id="PTHR30469:SF15">
    <property type="entry name" value="HLYD FAMILY OF SECRETION PROTEINS"/>
    <property type="match status" value="1"/>
</dbReference>
<dbReference type="Gene3D" id="2.40.50.100">
    <property type="match status" value="1"/>
</dbReference>
<keyword evidence="2" id="KW-0175">Coiled coil</keyword>
<evidence type="ECO:0000313" key="7">
    <source>
        <dbReference type="EMBL" id="RAI77535.1"/>
    </source>
</evidence>
<dbReference type="PROSITE" id="PS51257">
    <property type="entry name" value="PROKAR_LIPOPROTEIN"/>
    <property type="match status" value="1"/>
</dbReference>
<name>A0A327NS26_9BACT</name>